<reference evidence="3" key="1">
    <citation type="journal article" date="2019" name="Int. J. Syst. Evol. Microbiol.">
        <title>The Global Catalogue of Microorganisms (GCM) 10K type strain sequencing project: providing services to taxonomists for standard genome sequencing and annotation.</title>
        <authorList>
            <consortium name="The Broad Institute Genomics Platform"/>
            <consortium name="The Broad Institute Genome Sequencing Center for Infectious Disease"/>
            <person name="Wu L."/>
            <person name="Ma J."/>
        </authorList>
    </citation>
    <scope>NUCLEOTIDE SEQUENCE [LARGE SCALE GENOMIC DNA]</scope>
    <source>
        <strain evidence="3">CECT 7184</strain>
    </source>
</reference>
<evidence type="ECO:0000313" key="3">
    <source>
        <dbReference type="Proteomes" id="UP001596142"/>
    </source>
</evidence>
<feature type="domain" description="DUS-like FMN-binding" evidence="1">
    <location>
        <begin position="11"/>
        <end position="41"/>
    </location>
</feature>
<keyword evidence="3" id="KW-1185">Reference proteome</keyword>
<evidence type="ECO:0000313" key="2">
    <source>
        <dbReference type="EMBL" id="MFC5714486.1"/>
    </source>
</evidence>
<dbReference type="Proteomes" id="UP001596142">
    <property type="component" value="Unassembled WGS sequence"/>
</dbReference>
<name>A0ABW0YRT1_9BACI</name>
<dbReference type="Gene3D" id="3.20.20.70">
    <property type="entry name" value="Aldolase class I"/>
    <property type="match status" value="1"/>
</dbReference>
<accession>A0ABW0YRT1</accession>
<dbReference type="RefSeq" id="WP_385943202.1">
    <property type="nucleotide sequence ID" value="NZ_JBHSOZ010000017.1"/>
</dbReference>
<gene>
    <name evidence="2" type="ORF">ACFPU1_17215</name>
</gene>
<protein>
    <submittedName>
        <fullName evidence="2">tRNA-dihydrouridine synthase</fullName>
    </submittedName>
</protein>
<sequence length="68" mass="8032">MQELLKERADKRVSLHGRTRVQMYEGTANWDIIKEVNDHLHTREEISNVLYNYVEEVEAREAEKVSAC</sequence>
<evidence type="ECO:0000259" key="1">
    <source>
        <dbReference type="Pfam" id="PF01207"/>
    </source>
</evidence>
<dbReference type="InterPro" id="IPR013785">
    <property type="entry name" value="Aldolase_TIM"/>
</dbReference>
<dbReference type="InterPro" id="IPR035587">
    <property type="entry name" value="DUS-like_FMN-bd"/>
</dbReference>
<dbReference type="Pfam" id="PF01207">
    <property type="entry name" value="Dus"/>
    <property type="match status" value="1"/>
</dbReference>
<comment type="caution">
    <text evidence="2">The sequence shown here is derived from an EMBL/GenBank/DDBJ whole genome shotgun (WGS) entry which is preliminary data.</text>
</comment>
<organism evidence="2 3">
    <name type="scientific">Thalassorhabdus alkalitolerans</name>
    <dbReference type="NCBI Taxonomy" id="2282697"/>
    <lineage>
        <taxon>Bacteria</taxon>
        <taxon>Bacillati</taxon>
        <taxon>Bacillota</taxon>
        <taxon>Bacilli</taxon>
        <taxon>Bacillales</taxon>
        <taxon>Bacillaceae</taxon>
        <taxon>Thalassorhabdus</taxon>
    </lineage>
</organism>
<dbReference type="EMBL" id="JBHSOZ010000017">
    <property type="protein sequence ID" value="MFC5714486.1"/>
    <property type="molecule type" value="Genomic_DNA"/>
</dbReference>
<proteinExistence type="predicted"/>